<reference evidence="2" key="1">
    <citation type="submission" date="2022-12" db="EMBL/GenBank/DDBJ databases">
        <authorList>
            <person name="Petersen C."/>
        </authorList>
    </citation>
    <scope>NUCLEOTIDE SEQUENCE</scope>
    <source>
        <strain evidence="2">IBT 16125</strain>
    </source>
</reference>
<feature type="region of interest" description="Disordered" evidence="1">
    <location>
        <begin position="126"/>
        <end position="189"/>
    </location>
</feature>
<evidence type="ECO:0008006" key="4">
    <source>
        <dbReference type="Google" id="ProtNLM"/>
    </source>
</evidence>
<accession>A0AAD6G344</accession>
<dbReference type="RefSeq" id="XP_056766609.1">
    <property type="nucleotide sequence ID" value="XM_056907991.1"/>
</dbReference>
<protein>
    <recommendedName>
        <fullName evidence="4">Protamine P1</fullName>
    </recommendedName>
</protein>
<feature type="compositionally biased region" description="Low complexity" evidence="1">
    <location>
        <begin position="136"/>
        <end position="147"/>
    </location>
</feature>
<sequence>MPYHRAVSPFSLETYDPSADDLVSDELPASDDELTEAERAAKRQRIEKLAESYLQGQPLFILSASLKGPFDQGWRNPWKKDRRAIVNQQAKKRGKRAIQSAGRVVQETDLRNPRYREDLAVAAPNPPAATHRTVQSPSAPVPNASSPITSRSAQKRPLQAATCDEQNRTTPRSIKKPKETTSSWRTSDHSFAAGGLADWLKKDRKRSNFTQIEPPSSPTPKIASRPTDNKGRGGTLRTLEVRVPATPSRMRGSRSLIVGQETIATERMDISPECPRLTAPVDQSRGPIAEKILAPGQSTTHQSSPCVDAQAASSFRVISSTSQLPRFEYRRWHQENNSPKAQKQSPVKDIGSAVQNTSVEVPAPVSTAAEEEIPQDLSAKETVAEVQEAPVICTLENAPVTGAENDASAEMNCPVDSDAEMNCPVDSDVPVVTEQIDDAVVEPDGPEEPNEPLANDCSNGANENEPVQTSKDLRFVDEAGISTCIEEENQLQTEQNTYENLPSAQHVPAPLGVSDRIPSLHSTAMPRTNPDQNTEESSDTQLSTQAALLHAQRSFQEDLESPEPEFIQPAEPDDTVLGPDEESLLAHETPYGPQASEGLLNPSLRRLSKDRIQAMSTQCMIDAVTPYTFSTEKKQKAFRDLSPDNLGENRSEEPRITDRLAHSPRMPSPSQDHDYHTAHSSPHDPDQGPDPTTTHRSTTQGTLLPFALSGSTPTTAQDGQGAPQGTESFDLSQAIADAGSWLQQSFDFMKDIRRSNQPARPT</sequence>
<feature type="compositionally biased region" description="Basic and acidic residues" evidence="1">
    <location>
        <begin position="671"/>
        <end position="686"/>
    </location>
</feature>
<gene>
    <name evidence="2" type="ORF">N7458_004609</name>
</gene>
<feature type="compositionally biased region" description="Polar residues" evidence="1">
    <location>
        <begin position="456"/>
        <end position="470"/>
    </location>
</feature>
<feature type="compositionally biased region" description="Basic and acidic residues" evidence="1">
    <location>
        <begin position="635"/>
        <end position="661"/>
    </location>
</feature>
<feature type="region of interest" description="Disordered" evidence="1">
    <location>
        <begin position="635"/>
        <end position="729"/>
    </location>
</feature>
<comment type="caution">
    <text evidence="2">The sequence shown here is derived from an EMBL/GenBank/DDBJ whole genome shotgun (WGS) entry which is preliminary data.</text>
</comment>
<reference evidence="2" key="2">
    <citation type="journal article" date="2023" name="IMA Fungus">
        <title>Comparative genomic study of the Penicillium genus elucidates a diverse pangenome and 15 lateral gene transfer events.</title>
        <authorList>
            <person name="Petersen C."/>
            <person name="Sorensen T."/>
            <person name="Nielsen M.R."/>
            <person name="Sondergaard T.E."/>
            <person name="Sorensen J.L."/>
            <person name="Fitzpatrick D.A."/>
            <person name="Frisvad J.C."/>
            <person name="Nielsen K.L."/>
        </authorList>
    </citation>
    <scope>NUCLEOTIDE SEQUENCE</scope>
    <source>
        <strain evidence="2">IBT 16125</strain>
    </source>
</reference>
<organism evidence="2 3">
    <name type="scientific">Penicillium daleae</name>
    <dbReference type="NCBI Taxonomy" id="63821"/>
    <lineage>
        <taxon>Eukaryota</taxon>
        <taxon>Fungi</taxon>
        <taxon>Dikarya</taxon>
        <taxon>Ascomycota</taxon>
        <taxon>Pezizomycotina</taxon>
        <taxon>Eurotiomycetes</taxon>
        <taxon>Eurotiomycetidae</taxon>
        <taxon>Eurotiales</taxon>
        <taxon>Aspergillaceae</taxon>
        <taxon>Penicillium</taxon>
    </lineage>
</organism>
<proteinExistence type="predicted"/>
<feature type="compositionally biased region" description="Polar residues" evidence="1">
    <location>
        <begin position="520"/>
        <end position="532"/>
    </location>
</feature>
<evidence type="ECO:0000313" key="3">
    <source>
        <dbReference type="Proteomes" id="UP001213681"/>
    </source>
</evidence>
<evidence type="ECO:0000313" key="2">
    <source>
        <dbReference type="EMBL" id="KAJ5453653.1"/>
    </source>
</evidence>
<evidence type="ECO:0000256" key="1">
    <source>
        <dbReference type="SAM" id="MobiDB-lite"/>
    </source>
</evidence>
<feature type="region of interest" description="Disordered" evidence="1">
    <location>
        <begin position="206"/>
        <end position="236"/>
    </location>
</feature>
<name>A0AAD6G344_9EURO</name>
<dbReference type="AlphaFoldDB" id="A0AAD6G344"/>
<feature type="compositionally biased region" description="Acidic residues" evidence="1">
    <location>
        <begin position="441"/>
        <end position="450"/>
    </location>
</feature>
<feature type="compositionally biased region" description="Polar residues" evidence="1">
    <location>
        <begin position="690"/>
        <end position="702"/>
    </location>
</feature>
<feature type="region of interest" description="Disordered" evidence="1">
    <location>
        <begin position="89"/>
        <end position="113"/>
    </location>
</feature>
<feature type="compositionally biased region" description="Polar residues" evidence="1">
    <location>
        <begin position="709"/>
        <end position="729"/>
    </location>
</feature>
<dbReference type="Proteomes" id="UP001213681">
    <property type="component" value="Unassembled WGS sequence"/>
</dbReference>
<feature type="region of interest" description="Disordered" evidence="1">
    <location>
        <begin position="441"/>
        <end position="473"/>
    </location>
</feature>
<dbReference type="EMBL" id="JAPVEA010000005">
    <property type="protein sequence ID" value="KAJ5453653.1"/>
    <property type="molecule type" value="Genomic_DNA"/>
</dbReference>
<feature type="compositionally biased region" description="Acidic residues" evidence="1">
    <location>
        <begin position="18"/>
        <end position="35"/>
    </location>
</feature>
<keyword evidence="3" id="KW-1185">Reference proteome</keyword>
<feature type="compositionally biased region" description="Acidic residues" evidence="1">
    <location>
        <begin position="571"/>
        <end position="583"/>
    </location>
</feature>
<feature type="region of interest" description="Disordered" evidence="1">
    <location>
        <begin position="504"/>
        <end position="602"/>
    </location>
</feature>
<dbReference type="GeneID" id="81598234"/>
<feature type="region of interest" description="Disordered" evidence="1">
    <location>
        <begin position="17"/>
        <end position="39"/>
    </location>
</feature>